<feature type="region of interest" description="Disordered" evidence="1">
    <location>
        <begin position="1"/>
        <end position="40"/>
    </location>
</feature>
<feature type="region of interest" description="Disordered" evidence="1">
    <location>
        <begin position="98"/>
        <end position="118"/>
    </location>
</feature>
<sequence>MPPAEDGFTQVKARKNLTQTDPNVETPPKPPSNSGKRTFPDALKQYVARTFETIPVGQDKEDIEAELKRIITDAYEKDVVWTLQWQSMPLPQELLKRRKEQDGNVQTSETSNKDSDRFKFGIAPTRTTVVTTATPPKTSPPVFQTTYSPKQESSPVTKRKSTYSKLEDSELFEKRARLDVSRKFSASAAPPPLPKDYRSGEPQGLGPVVGRCTELEKRYFRLTSAPNPDAVRPLHVLEKTLALLKKKWKSEQNYNYICDQFKSMRQDLTVQHIKNEFTISVYEIHARIALEKGDLGEYNQCQTQLFSLYKTVKGGYADEFRGYYLLYLLHTCNNSDINEYLASLTPSEKKTKGVAHALLVRAALAQGNYHKLFKLYMDCPGMGAYLMDLFIPRERIAALAVMCKAYRPDIGIKFLTDELGFESYRECVEFLCENGAENCLQSIDADNIRLLTPQARPIFEAKRAAAYSKIDIKGQI</sequence>
<protein>
    <recommendedName>
        <fullName evidence="2">SAC3/GANP/THP3 conserved domain-containing protein</fullName>
    </recommendedName>
</protein>
<feature type="compositionally biased region" description="Low complexity" evidence="1">
    <location>
        <begin position="131"/>
        <end position="142"/>
    </location>
</feature>
<evidence type="ECO:0000313" key="4">
    <source>
        <dbReference type="Proteomes" id="UP000275078"/>
    </source>
</evidence>
<dbReference type="GO" id="GO:0005634">
    <property type="term" value="C:nucleus"/>
    <property type="evidence" value="ECO:0007669"/>
    <property type="project" value="TreeGrafter"/>
</dbReference>
<evidence type="ECO:0000259" key="2">
    <source>
        <dbReference type="Pfam" id="PF03399"/>
    </source>
</evidence>
<accession>A0A3N4HQE7</accession>
<dbReference type="InterPro" id="IPR005062">
    <property type="entry name" value="SAC3/GANP/THP3_conserved"/>
</dbReference>
<dbReference type="PANTHER" id="PTHR12436">
    <property type="entry name" value="80 KDA MCM3-ASSOCIATED PROTEIN"/>
    <property type="match status" value="1"/>
</dbReference>
<reference evidence="3 4" key="1">
    <citation type="journal article" date="2018" name="Nat. Ecol. Evol.">
        <title>Pezizomycetes genomes reveal the molecular basis of ectomycorrhizal truffle lifestyle.</title>
        <authorList>
            <person name="Murat C."/>
            <person name="Payen T."/>
            <person name="Noel B."/>
            <person name="Kuo A."/>
            <person name="Morin E."/>
            <person name="Chen J."/>
            <person name="Kohler A."/>
            <person name="Krizsan K."/>
            <person name="Balestrini R."/>
            <person name="Da Silva C."/>
            <person name="Montanini B."/>
            <person name="Hainaut M."/>
            <person name="Levati E."/>
            <person name="Barry K.W."/>
            <person name="Belfiori B."/>
            <person name="Cichocki N."/>
            <person name="Clum A."/>
            <person name="Dockter R.B."/>
            <person name="Fauchery L."/>
            <person name="Guy J."/>
            <person name="Iotti M."/>
            <person name="Le Tacon F."/>
            <person name="Lindquist E.A."/>
            <person name="Lipzen A."/>
            <person name="Malagnac F."/>
            <person name="Mello A."/>
            <person name="Molinier V."/>
            <person name="Miyauchi S."/>
            <person name="Poulain J."/>
            <person name="Riccioni C."/>
            <person name="Rubini A."/>
            <person name="Sitrit Y."/>
            <person name="Splivallo R."/>
            <person name="Traeger S."/>
            <person name="Wang M."/>
            <person name="Zifcakova L."/>
            <person name="Wipf D."/>
            <person name="Zambonelli A."/>
            <person name="Paolocci F."/>
            <person name="Nowrousian M."/>
            <person name="Ottonello S."/>
            <person name="Baldrian P."/>
            <person name="Spatafora J.W."/>
            <person name="Henrissat B."/>
            <person name="Nagy L.G."/>
            <person name="Aury J.M."/>
            <person name="Wincker P."/>
            <person name="Grigoriev I.V."/>
            <person name="Bonfante P."/>
            <person name="Martin F.M."/>
        </authorList>
    </citation>
    <scope>NUCLEOTIDE SEQUENCE [LARGE SCALE GENOMIC DNA]</scope>
    <source>
        <strain evidence="3 4">RN42</strain>
    </source>
</reference>
<dbReference type="Gene3D" id="1.25.40.990">
    <property type="match status" value="1"/>
</dbReference>
<dbReference type="STRING" id="1160509.A0A3N4HQE7"/>
<dbReference type="Proteomes" id="UP000275078">
    <property type="component" value="Unassembled WGS sequence"/>
</dbReference>
<evidence type="ECO:0000256" key="1">
    <source>
        <dbReference type="SAM" id="MobiDB-lite"/>
    </source>
</evidence>
<dbReference type="Pfam" id="PF03399">
    <property type="entry name" value="SAC3_GANP"/>
    <property type="match status" value="1"/>
</dbReference>
<evidence type="ECO:0000313" key="3">
    <source>
        <dbReference type="EMBL" id="RPA75939.1"/>
    </source>
</evidence>
<feature type="region of interest" description="Disordered" evidence="1">
    <location>
        <begin position="131"/>
        <end position="162"/>
    </location>
</feature>
<keyword evidence="4" id="KW-1185">Reference proteome</keyword>
<dbReference type="EMBL" id="ML119754">
    <property type="protein sequence ID" value="RPA75939.1"/>
    <property type="molecule type" value="Genomic_DNA"/>
</dbReference>
<gene>
    <name evidence="3" type="ORF">BJ508DRAFT_331642</name>
</gene>
<dbReference type="InterPro" id="IPR045107">
    <property type="entry name" value="SAC3/GANP/THP3"/>
</dbReference>
<organism evidence="3 4">
    <name type="scientific">Ascobolus immersus RN42</name>
    <dbReference type="NCBI Taxonomy" id="1160509"/>
    <lineage>
        <taxon>Eukaryota</taxon>
        <taxon>Fungi</taxon>
        <taxon>Dikarya</taxon>
        <taxon>Ascomycota</taxon>
        <taxon>Pezizomycotina</taxon>
        <taxon>Pezizomycetes</taxon>
        <taxon>Pezizales</taxon>
        <taxon>Ascobolaceae</taxon>
        <taxon>Ascobolus</taxon>
    </lineage>
</organism>
<feature type="domain" description="SAC3/GANP/THP3 conserved" evidence="2">
    <location>
        <begin position="223"/>
        <end position="434"/>
    </location>
</feature>
<dbReference type="AlphaFoldDB" id="A0A3N4HQE7"/>
<feature type="compositionally biased region" description="Polar residues" evidence="1">
    <location>
        <begin position="143"/>
        <end position="156"/>
    </location>
</feature>
<feature type="region of interest" description="Disordered" evidence="1">
    <location>
        <begin position="184"/>
        <end position="204"/>
    </location>
</feature>
<dbReference type="PANTHER" id="PTHR12436:SF4">
    <property type="entry name" value="LEUKOCYTE RECEPTOR CLUSTER MEMBER 8"/>
    <property type="match status" value="1"/>
</dbReference>
<proteinExistence type="predicted"/>
<dbReference type="OrthoDB" id="199574at2759"/>
<name>A0A3N4HQE7_ASCIM</name>